<dbReference type="Pfam" id="PF13426">
    <property type="entry name" value="PAS_9"/>
    <property type="match status" value="1"/>
</dbReference>
<dbReference type="CDD" id="cd02205">
    <property type="entry name" value="CBS_pair_SF"/>
    <property type="match status" value="1"/>
</dbReference>
<keyword evidence="6" id="KW-0129">CBS domain</keyword>
<gene>
    <name evidence="10" type="ORF">AB432_014605</name>
</gene>
<dbReference type="PRINTS" id="PR01590">
    <property type="entry name" value="HTHFIS"/>
</dbReference>
<keyword evidence="1" id="KW-0547">Nucleotide-binding</keyword>
<dbReference type="CDD" id="cd00009">
    <property type="entry name" value="AAA"/>
    <property type="match status" value="1"/>
</dbReference>
<evidence type="ECO:0000259" key="8">
    <source>
        <dbReference type="PROSITE" id="PS50112"/>
    </source>
</evidence>
<name>A0A2Z4MRT6_BREBE</name>
<feature type="domain" description="CBS" evidence="9">
    <location>
        <begin position="8"/>
        <end position="64"/>
    </location>
</feature>
<dbReference type="PANTHER" id="PTHR32071:SF57">
    <property type="entry name" value="C4-DICARBOXYLATE TRANSPORT TRANSCRIPTIONAL REGULATORY PROTEIN DCTD"/>
    <property type="match status" value="1"/>
</dbReference>
<dbReference type="EMBL" id="CP030117">
    <property type="protein sequence ID" value="AWX59234.1"/>
    <property type="molecule type" value="Genomic_DNA"/>
</dbReference>
<dbReference type="InterPro" id="IPR009057">
    <property type="entry name" value="Homeodomain-like_sf"/>
</dbReference>
<dbReference type="GO" id="GO:0043565">
    <property type="term" value="F:sequence-specific DNA binding"/>
    <property type="evidence" value="ECO:0007669"/>
    <property type="project" value="InterPro"/>
</dbReference>
<dbReference type="Gene3D" id="1.10.10.60">
    <property type="entry name" value="Homeodomain-like"/>
    <property type="match status" value="1"/>
</dbReference>
<dbReference type="InterPro" id="IPR000644">
    <property type="entry name" value="CBS_dom"/>
</dbReference>
<dbReference type="GO" id="GO:0006355">
    <property type="term" value="P:regulation of DNA-templated transcription"/>
    <property type="evidence" value="ECO:0007669"/>
    <property type="project" value="InterPro"/>
</dbReference>
<dbReference type="InterPro" id="IPR046342">
    <property type="entry name" value="CBS_dom_sf"/>
</dbReference>
<dbReference type="SMART" id="SM00382">
    <property type="entry name" value="AAA"/>
    <property type="match status" value="1"/>
</dbReference>
<keyword evidence="4" id="KW-0238">DNA-binding</keyword>
<dbReference type="NCBIfam" id="TIGR00229">
    <property type="entry name" value="sensory_box"/>
    <property type="match status" value="1"/>
</dbReference>
<evidence type="ECO:0000256" key="6">
    <source>
        <dbReference type="PROSITE-ProRule" id="PRU00703"/>
    </source>
</evidence>
<dbReference type="SUPFAM" id="SSF55785">
    <property type="entry name" value="PYP-like sensor domain (PAS domain)"/>
    <property type="match status" value="2"/>
</dbReference>
<sequence length="688" mass="78221">MPQLRDIITPVHECLSPEHTLSDAIQFVQRTKWDTIPVTDEYQKLHGVLTRSSLNQAILDGQPLTSVIHPLIKKDVIWTHIDSSVSDIQEIIQRAEVGNIVILNDDHQVTGMLTKTDIIFTLFRATSSLKDQLEEILVRSELGAIITDDSERITFANQKICKMTGLTQVELLQREVTSLISGIQLESMEPSDHYRLQLGNSHAVTRISRFGKKGCILLFQDVSQVEKMAQELQSVVKWKSILQTVIDNAYEGLIMINEWKEVNFVSPSLLELFEFEESQILYKPIHDVLPQLGLDRVMKSGLPEYSEMMQVKGIRYTVHRVPIMQDDEIIGVIGKISFRGLHEMKEVVRRLEKSEKEEKQTPQVQHETSRFSFEQILTQDPQMEKIIRSAMKSAKGNSTVLIRGESGTGKELFAHAIHSMSWRSNGPFVTVNCAAIPEHLLESEFFGYEEGAFSGAKQKGKKGKFDLANGGTLFLDEVGDMSLQLQAKMLRVLQEKEFYRVGGTERIQVDVRIIAATHRSLEEMVRNGEFRNDLFYRLNVISFEIPPLAKRKKDILVFIPFFMEELNRLNGTSITGIDPLAEKAMIDYDWPGNVRELRNVMERAMLFSEHGKIELADLPEYMLGHGKNEFTAFSFDSESSLMEKAERAAVQQALEQSGGNKSKAAKLLGVSRSVLYDRLKKYQLTVQE</sequence>
<evidence type="ECO:0000313" key="10">
    <source>
        <dbReference type="EMBL" id="AWX59234.1"/>
    </source>
</evidence>
<keyword evidence="3" id="KW-0805">Transcription regulation</keyword>
<dbReference type="Gene3D" id="3.40.50.300">
    <property type="entry name" value="P-loop containing nucleotide triphosphate hydrolases"/>
    <property type="match status" value="1"/>
</dbReference>
<dbReference type="PANTHER" id="PTHR32071">
    <property type="entry name" value="TRANSCRIPTIONAL REGULATORY PROTEIN"/>
    <property type="match status" value="1"/>
</dbReference>
<dbReference type="Gene3D" id="1.10.8.60">
    <property type="match status" value="1"/>
</dbReference>
<proteinExistence type="predicted"/>
<dbReference type="SUPFAM" id="SSF46689">
    <property type="entry name" value="Homeodomain-like"/>
    <property type="match status" value="1"/>
</dbReference>
<dbReference type="Proteomes" id="UP000036061">
    <property type="component" value="Chromosome"/>
</dbReference>
<dbReference type="SMART" id="SM00116">
    <property type="entry name" value="CBS"/>
    <property type="match status" value="2"/>
</dbReference>
<dbReference type="InterPro" id="IPR035965">
    <property type="entry name" value="PAS-like_dom_sf"/>
</dbReference>
<feature type="domain" description="Sigma-54 factor interaction" evidence="7">
    <location>
        <begin position="376"/>
        <end position="606"/>
    </location>
</feature>
<dbReference type="GO" id="GO:0005524">
    <property type="term" value="F:ATP binding"/>
    <property type="evidence" value="ECO:0007669"/>
    <property type="project" value="UniProtKB-KW"/>
</dbReference>
<dbReference type="InterPro" id="IPR003593">
    <property type="entry name" value="AAA+_ATPase"/>
</dbReference>
<evidence type="ECO:0000256" key="2">
    <source>
        <dbReference type="ARBA" id="ARBA00022840"/>
    </source>
</evidence>
<dbReference type="InterPro" id="IPR002078">
    <property type="entry name" value="Sigma_54_int"/>
</dbReference>
<dbReference type="PROSITE" id="PS50045">
    <property type="entry name" value="SIGMA54_INTERACT_4"/>
    <property type="match status" value="1"/>
</dbReference>
<accession>A0A2Z4MRT6</accession>
<evidence type="ECO:0000256" key="4">
    <source>
        <dbReference type="ARBA" id="ARBA00023125"/>
    </source>
</evidence>
<dbReference type="FunFam" id="3.40.50.300:FF:000006">
    <property type="entry name" value="DNA-binding transcriptional regulator NtrC"/>
    <property type="match status" value="1"/>
</dbReference>
<keyword evidence="5" id="KW-0804">Transcription</keyword>
<dbReference type="SMART" id="SM00091">
    <property type="entry name" value="PAS"/>
    <property type="match status" value="2"/>
</dbReference>
<keyword evidence="2" id="KW-0067">ATP-binding</keyword>
<dbReference type="PROSITE" id="PS51371">
    <property type="entry name" value="CBS"/>
    <property type="match status" value="2"/>
</dbReference>
<dbReference type="InterPro" id="IPR027417">
    <property type="entry name" value="P-loop_NTPase"/>
</dbReference>
<reference evidence="10 11" key="1">
    <citation type="journal article" date="2015" name="Genome Announc.">
        <title>Draft Genome Sequence of Brevibacillus brevis DZQ7, a Plant Growth-Promoting Rhizobacterium with Broad-Spectrum Antimicrobial Activity.</title>
        <authorList>
            <person name="Hou Q."/>
            <person name="Wang C."/>
            <person name="Hou X."/>
            <person name="Xia Z."/>
            <person name="Ye J."/>
            <person name="Liu K."/>
            <person name="Liu H."/>
            <person name="Wang J."/>
            <person name="Guo H."/>
            <person name="Yu X."/>
            <person name="Yang Y."/>
            <person name="Du B."/>
            <person name="Ding Y."/>
        </authorList>
    </citation>
    <scope>NUCLEOTIDE SEQUENCE [LARGE SCALE GENOMIC DNA]</scope>
    <source>
        <strain evidence="10 11">DZQ7</strain>
    </source>
</reference>
<dbReference type="RefSeq" id="WP_048035817.1">
    <property type="nucleotide sequence ID" value="NZ_CP030117.1"/>
</dbReference>
<dbReference type="PROSITE" id="PS50112">
    <property type="entry name" value="PAS"/>
    <property type="match status" value="1"/>
</dbReference>
<dbReference type="Pfam" id="PF25601">
    <property type="entry name" value="AAA_lid_14"/>
    <property type="match status" value="1"/>
</dbReference>
<dbReference type="Pfam" id="PF00158">
    <property type="entry name" value="Sigma54_activat"/>
    <property type="match status" value="1"/>
</dbReference>
<dbReference type="InterPro" id="IPR025662">
    <property type="entry name" value="Sigma_54_int_dom_ATP-bd_1"/>
</dbReference>
<dbReference type="Gene3D" id="3.30.450.20">
    <property type="entry name" value="PAS domain"/>
    <property type="match status" value="2"/>
</dbReference>
<dbReference type="AlphaFoldDB" id="A0A2Z4MRT6"/>
<evidence type="ECO:0000259" key="7">
    <source>
        <dbReference type="PROSITE" id="PS50045"/>
    </source>
</evidence>
<evidence type="ECO:0000256" key="3">
    <source>
        <dbReference type="ARBA" id="ARBA00023015"/>
    </source>
</evidence>
<dbReference type="InterPro" id="IPR000014">
    <property type="entry name" value="PAS"/>
</dbReference>
<feature type="domain" description="CBS" evidence="9">
    <location>
        <begin position="72"/>
        <end position="128"/>
    </location>
</feature>
<dbReference type="SUPFAM" id="SSF54631">
    <property type="entry name" value="CBS-domain pair"/>
    <property type="match status" value="1"/>
</dbReference>
<dbReference type="SUPFAM" id="SSF52540">
    <property type="entry name" value="P-loop containing nucleoside triphosphate hydrolases"/>
    <property type="match status" value="1"/>
</dbReference>
<dbReference type="CDD" id="cd00130">
    <property type="entry name" value="PAS"/>
    <property type="match status" value="1"/>
</dbReference>
<dbReference type="InterPro" id="IPR025943">
    <property type="entry name" value="Sigma_54_int_dom_ATP-bd_2"/>
</dbReference>
<feature type="domain" description="PAS" evidence="8">
    <location>
        <begin position="129"/>
        <end position="197"/>
    </location>
</feature>
<dbReference type="PROSITE" id="PS00676">
    <property type="entry name" value="SIGMA54_INTERACT_2"/>
    <property type="match status" value="1"/>
</dbReference>
<evidence type="ECO:0000256" key="1">
    <source>
        <dbReference type="ARBA" id="ARBA00022741"/>
    </source>
</evidence>
<dbReference type="InterPro" id="IPR002197">
    <property type="entry name" value="HTH_Fis"/>
</dbReference>
<evidence type="ECO:0000259" key="9">
    <source>
        <dbReference type="PROSITE" id="PS51371"/>
    </source>
</evidence>
<evidence type="ECO:0000313" key="11">
    <source>
        <dbReference type="Proteomes" id="UP000036061"/>
    </source>
</evidence>
<protein>
    <submittedName>
        <fullName evidence="10">Sigma-54-dependent Fis family transcriptional regulator</fullName>
    </submittedName>
</protein>
<dbReference type="InterPro" id="IPR058031">
    <property type="entry name" value="AAA_lid_NorR"/>
</dbReference>
<dbReference type="Pfam" id="PF02954">
    <property type="entry name" value="HTH_8"/>
    <property type="match status" value="1"/>
</dbReference>
<evidence type="ECO:0000256" key="5">
    <source>
        <dbReference type="ARBA" id="ARBA00023163"/>
    </source>
</evidence>
<organism evidence="10 11">
    <name type="scientific">Brevibacillus brevis</name>
    <name type="common">Bacillus brevis</name>
    <dbReference type="NCBI Taxonomy" id="1393"/>
    <lineage>
        <taxon>Bacteria</taxon>
        <taxon>Bacillati</taxon>
        <taxon>Bacillota</taxon>
        <taxon>Bacilli</taxon>
        <taxon>Bacillales</taxon>
        <taxon>Paenibacillaceae</taxon>
        <taxon>Brevibacillus</taxon>
    </lineage>
</organism>
<dbReference type="Gene3D" id="3.10.580.10">
    <property type="entry name" value="CBS-domain"/>
    <property type="match status" value="1"/>
</dbReference>
<dbReference type="InterPro" id="IPR025944">
    <property type="entry name" value="Sigma_54_int_dom_CS"/>
</dbReference>
<dbReference type="PROSITE" id="PS00675">
    <property type="entry name" value="SIGMA54_INTERACT_1"/>
    <property type="match status" value="1"/>
</dbReference>
<dbReference type="PROSITE" id="PS00688">
    <property type="entry name" value="SIGMA54_INTERACT_3"/>
    <property type="match status" value="1"/>
</dbReference>
<dbReference type="Pfam" id="PF00571">
    <property type="entry name" value="CBS"/>
    <property type="match status" value="2"/>
</dbReference>